<feature type="compositionally biased region" description="Polar residues" evidence="1">
    <location>
        <begin position="962"/>
        <end position="974"/>
    </location>
</feature>
<dbReference type="SUPFAM" id="SSF50978">
    <property type="entry name" value="WD40 repeat-like"/>
    <property type="match status" value="2"/>
</dbReference>
<feature type="compositionally biased region" description="Polar residues" evidence="1">
    <location>
        <begin position="1"/>
        <end position="14"/>
    </location>
</feature>
<gene>
    <name evidence="3" type="ORF">HPLM_LOCUS3240</name>
</gene>
<reference evidence="3 4" key="2">
    <citation type="submission" date="2018-11" db="EMBL/GenBank/DDBJ databases">
        <authorList>
            <consortium name="Pathogen Informatics"/>
        </authorList>
    </citation>
    <scope>NUCLEOTIDE SEQUENCE [LARGE SCALE GENOMIC DNA]</scope>
    <source>
        <strain evidence="3 4">MHpl1</strain>
    </source>
</reference>
<dbReference type="InterPro" id="IPR001680">
    <property type="entry name" value="WD40_rpt"/>
</dbReference>
<dbReference type="GO" id="GO:0005737">
    <property type="term" value="C:cytoplasm"/>
    <property type="evidence" value="ECO:0007669"/>
    <property type="project" value="TreeGrafter"/>
</dbReference>
<dbReference type="PANTHER" id="PTHR14593:SF5">
    <property type="entry name" value="WD REPEAT-CONTAINING PROTEIN 11"/>
    <property type="match status" value="1"/>
</dbReference>
<dbReference type="InterPro" id="IPR039694">
    <property type="entry name" value="WDR11"/>
</dbReference>
<dbReference type="Gene3D" id="2.130.10.10">
    <property type="entry name" value="YVTN repeat-like/Quinoprotein amine dehydrogenase"/>
    <property type="match status" value="3"/>
</dbReference>
<feature type="domain" description="WDR11 second beta-propeller" evidence="2">
    <location>
        <begin position="424"/>
        <end position="537"/>
    </location>
</feature>
<protein>
    <submittedName>
        <fullName evidence="5">WD_REPEATS_REGION domain-containing protein</fullName>
    </submittedName>
</protein>
<organism evidence="5">
    <name type="scientific">Haemonchus placei</name>
    <name type="common">Barber's pole worm</name>
    <dbReference type="NCBI Taxonomy" id="6290"/>
    <lineage>
        <taxon>Eukaryota</taxon>
        <taxon>Metazoa</taxon>
        <taxon>Ecdysozoa</taxon>
        <taxon>Nematoda</taxon>
        <taxon>Chromadorea</taxon>
        <taxon>Rhabditida</taxon>
        <taxon>Rhabditina</taxon>
        <taxon>Rhabditomorpha</taxon>
        <taxon>Strongyloidea</taxon>
        <taxon>Trichostrongylidae</taxon>
        <taxon>Haemonchus</taxon>
    </lineage>
</organism>
<dbReference type="STRING" id="6290.A0A158QJR3"/>
<dbReference type="InterPro" id="IPR036322">
    <property type="entry name" value="WD40_repeat_dom_sf"/>
</dbReference>
<feature type="region of interest" description="Disordered" evidence="1">
    <location>
        <begin position="944"/>
        <end position="982"/>
    </location>
</feature>
<dbReference type="EMBL" id="UZAF01016105">
    <property type="protein sequence ID" value="VDO20450.1"/>
    <property type="molecule type" value="Genomic_DNA"/>
</dbReference>
<evidence type="ECO:0000313" key="5">
    <source>
        <dbReference type="WBParaSite" id="HPLM_0000324801-mRNA-1"/>
    </source>
</evidence>
<dbReference type="InterPro" id="IPR015943">
    <property type="entry name" value="WD40/YVTN_repeat-like_dom_sf"/>
</dbReference>
<evidence type="ECO:0000313" key="4">
    <source>
        <dbReference type="Proteomes" id="UP000268014"/>
    </source>
</evidence>
<dbReference type="InterPro" id="IPR057853">
    <property type="entry name" value="Beta-prop_WDR11_2nd"/>
</dbReference>
<keyword evidence="4" id="KW-1185">Reference proteome</keyword>
<reference evidence="5" key="1">
    <citation type="submission" date="2016-04" db="UniProtKB">
        <authorList>
            <consortium name="WormBaseParasite"/>
        </authorList>
    </citation>
    <scope>IDENTIFICATION</scope>
</reference>
<feature type="compositionally biased region" description="Low complexity" evidence="1">
    <location>
        <begin position="944"/>
        <end position="961"/>
    </location>
</feature>
<feature type="region of interest" description="Disordered" evidence="1">
    <location>
        <begin position="1"/>
        <end position="28"/>
    </location>
</feature>
<dbReference type="WBParaSite" id="HPLM_0000324801-mRNA-1">
    <property type="protein sequence ID" value="HPLM_0000324801-mRNA-1"/>
    <property type="gene ID" value="HPLM_0000324801"/>
</dbReference>
<evidence type="ECO:0000313" key="3">
    <source>
        <dbReference type="EMBL" id="VDO20450.1"/>
    </source>
</evidence>
<proteinExistence type="predicted"/>
<dbReference type="PANTHER" id="PTHR14593">
    <property type="entry name" value="WD REPEAT-CONTAINING PROTEIN 11"/>
    <property type="match status" value="1"/>
</dbReference>
<name>A0A158QJR3_HAEPC</name>
<dbReference type="OrthoDB" id="1291858at2759"/>
<dbReference type="Proteomes" id="UP000268014">
    <property type="component" value="Unassembled WGS sequence"/>
</dbReference>
<sequence>MINSQEDSCSVKSSHQQREMPNTLPGALHPSNRNAIDWNSKGAIVYGSHNLLFVVDAFTFKRVQTIDLHLTAIDHVCWSPPFSIIEQTRADDHRIASSDISGQIIISEPTTASKRCQFSHTTSNVLNMKWFVWKDMSRDFLLSLHSGNCLILWNTENGEKMWSVTYTTALFDMAIDPFNTRHAAFSSLGCSVMLCADVNLNNAPSNSCRTVTLCDDQVKSASSVQCICFHRAYRSLLFAASHGQVHCLHTEVFAILFSINMEPNLVSLLCCSTRDALFSVHANGSVLLRIGAFSANDERADAQLGVEKVTSGDFQRLGSQQRAVCAALCPVTQNSVAVLFSCGKLVLWQLISEESPVLEYRGSYIDDNLAFTKDLNTVPIGTLNIQQTGFLDALSSGVTCLRMRPIDDLGKEGDDSLDKASFGSAHLVAVGSHSGVVHIVDVFSCDVVREFTVQSSPIKSLEWGGTYIILTAGYNHSLSTTQVVRNDIFATDIRTGVKRRIRPEADESPVTLLRVSFYQCYLALAFQREPLEIWDLKGLRLLRRMSKTCPLIVDMGLHVKDGKEVNTQWKSGGWSIRTMAWKDDLLAMGDAEGRVVIWDLGRRQSRHVRASRFPVMRMTFSRLAGDHTLAVLHQRELSLWDTEALTRQHQVTLDSSRSALDMDLCGVSPLLLTNDNVLRYAPGSAKNSPMLEKDIPLLLNYKKIASTSTSGSGDTVDLSGLKNQMLWSRFIGDVAIYNLLAITCSSLSTEDEPQLPPDLQMFWPSASFRERELRVTCAACGAANVEESRLVERAVVAGGKAKERAVDRLIGSTDLRHASMKAALLVSSQECEQARSLIKLIATNLIASDMIEDGVELLFLVKAGGDACKYLQSQRQWNKSIVYAKMGLEDTEDVLSKWITHLSFDQKTQFIYAQASLREWPDVVELLSSVGHSQLARLILRTSTSSPSSSSHGANSPMSSSRGANSPSADNISRTSERSHPE</sequence>
<dbReference type="OMA" id="EPLEIWD"/>
<dbReference type="Pfam" id="PF23752">
    <property type="entry name" value="Beta-prop_WDR11_2nd"/>
    <property type="match status" value="1"/>
</dbReference>
<evidence type="ECO:0000256" key="1">
    <source>
        <dbReference type="SAM" id="MobiDB-lite"/>
    </source>
</evidence>
<evidence type="ECO:0000259" key="2">
    <source>
        <dbReference type="Pfam" id="PF23752"/>
    </source>
</evidence>
<dbReference type="AlphaFoldDB" id="A0A158QJR3"/>
<accession>A0A158QJR3</accession>
<dbReference type="SMART" id="SM00320">
    <property type="entry name" value="WD40"/>
    <property type="match status" value="4"/>
</dbReference>